<sequence length="75" mass="8232">MLDSKTANESEGDVLKQRPNVKGAIRPRVLDLPGGASNWMRIVDIDNSRCWFHHQQQQGSSVAVASSFPGIPNDT</sequence>
<proteinExistence type="predicted"/>
<accession>A0A8H6J3S9</accession>
<dbReference type="AlphaFoldDB" id="A0A8H6J3S9"/>
<keyword evidence="3" id="KW-1185">Reference proteome</keyword>
<organism evidence="2 3">
    <name type="scientific">Colletotrichum sojae</name>
    <dbReference type="NCBI Taxonomy" id="2175907"/>
    <lineage>
        <taxon>Eukaryota</taxon>
        <taxon>Fungi</taxon>
        <taxon>Dikarya</taxon>
        <taxon>Ascomycota</taxon>
        <taxon>Pezizomycotina</taxon>
        <taxon>Sordariomycetes</taxon>
        <taxon>Hypocreomycetidae</taxon>
        <taxon>Glomerellales</taxon>
        <taxon>Glomerellaceae</taxon>
        <taxon>Colletotrichum</taxon>
        <taxon>Colletotrichum orchidearum species complex</taxon>
    </lineage>
</organism>
<protein>
    <submittedName>
        <fullName evidence="2">Uncharacterized protein</fullName>
    </submittedName>
</protein>
<gene>
    <name evidence="2" type="ORF">CSOJ01_09116</name>
</gene>
<comment type="caution">
    <text evidence="2">The sequence shown here is derived from an EMBL/GenBank/DDBJ whole genome shotgun (WGS) entry which is preliminary data.</text>
</comment>
<dbReference type="EMBL" id="WIGN01000169">
    <property type="protein sequence ID" value="KAF6805974.1"/>
    <property type="molecule type" value="Genomic_DNA"/>
</dbReference>
<feature type="region of interest" description="Disordered" evidence="1">
    <location>
        <begin position="1"/>
        <end position="23"/>
    </location>
</feature>
<dbReference type="Proteomes" id="UP000652219">
    <property type="component" value="Unassembled WGS sequence"/>
</dbReference>
<evidence type="ECO:0000313" key="2">
    <source>
        <dbReference type="EMBL" id="KAF6805974.1"/>
    </source>
</evidence>
<evidence type="ECO:0000313" key="3">
    <source>
        <dbReference type="Proteomes" id="UP000652219"/>
    </source>
</evidence>
<evidence type="ECO:0000256" key="1">
    <source>
        <dbReference type="SAM" id="MobiDB-lite"/>
    </source>
</evidence>
<reference evidence="2 3" key="1">
    <citation type="journal article" date="2020" name="Phytopathology">
        <title>Genome Sequence Resources of Colletotrichum truncatum, C. plurivorum, C. musicola, and C. sojae: Four Species Pathogenic to Soybean (Glycine max).</title>
        <authorList>
            <person name="Rogerio F."/>
            <person name="Boufleur T.R."/>
            <person name="Ciampi-Guillardi M."/>
            <person name="Sukno S.A."/>
            <person name="Thon M.R."/>
            <person name="Massola Junior N.S."/>
            <person name="Baroncelli R."/>
        </authorList>
    </citation>
    <scope>NUCLEOTIDE SEQUENCE [LARGE SCALE GENOMIC DNA]</scope>
    <source>
        <strain evidence="2 3">LFN0009</strain>
    </source>
</reference>
<name>A0A8H6J3S9_9PEZI</name>